<organism evidence="2 3">
    <name type="scientific">Sorghum bicolor</name>
    <name type="common">Sorghum</name>
    <name type="synonym">Sorghum vulgare</name>
    <dbReference type="NCBI Taxonomy" id="4558"/>
    <lineage>
        <taxon>Eukaryota</taxon>
        <taxon>Viridiplantae</taxon>
        <taxon>Streptophyta</taxon>
        <taxon>Embryophyta</taxon>
        <taxon>Tracheophyta</taxon>
        <taxon>Spermatophyta</taxon>
        <taxon>Magnoliopsida</taxon>
        <taxon>Liliopsida</taxon>
        <taxon>Poales</taxon>
        <taxon>Poaceae</taxon>
        <taxon>PACMAD clade</taxon>
        <taxon>Panicoideae</taxon>
        <taxon>Andropogonodae</taxon>
        <taxon>Andropogoneae</taxon>
        <taxon>Sorghinae</taxon>
        <taxon>Sorghum</taxon>
    </lineage>
</organism>
<name>A0A1Z5SAK5_SORBI</name>
<dbReference type="Gramene" id="OQU92947">
    <property type="protein sequence ID" value="OQU92947"/>
    <property type="gene ID" value="SORBI_3001G443850"/>
</dbReference>
<dbReference type="Proteomes" id="UP000000768">
    <property type="component" value="Chromosome 1"/>
</dbReference>
<evidence type="ECO:0000313" key="2">
    <source>
        <dbReference type="EMBL" id="OQU92947.1"/>
    </source>
</evidence>
<accession>A0A1Z5SAK5</accession>
<gene>
    <name evidence="2" type="ORF">SORBI_3001G443850</name>
</gene>
<reference evidence="3" key="2">
    <citation type="journal article" date="2018" name="Plant J.">
        <title>The Sorghum bicolor reference genome: improved assembly, gene annotations, a transcriptome atlas, and signatures of genome organization.</title>
        <authorList>
            <person name="McCormick R.F."/>
            <person name="Truong S.K."/>
            <person name="Sreedasyam A."/>
            <person name="Jenkins J."/>
            <person name="Shu S."/>
            <person name="Sims D."/>
            <person name="Kennedy M."/>
            <person name="Amirebrahimi M."/>
            <person name="Weers B.D."/>
            <person name="McKinley B."/>
            <person name="Mattison A."/>
            <person name="Morishige D.T."/>
            <person name="Grimwood J."/>
            <person name="Schmutz J."/>
            <person name="Mullet J.E."/>
        </authorList>
    </citation>
    <scope>NUCLEOTIDE SEQUENCE [LARGE SCALE GENOMIC DNA]</scope>
    <source>
        <strain evidence="3">cv. BTx623</strain>
    </source>
</reference>
<reference evidence="2 3" key="1">
    <citation type="journal article" date="2009" name="Nature">
        <title>The Sorghum bicolor genome and the diversification of grasses.</title>
        <authorList>
            <person name="Paterson A.H."/>
            <person name="Bowers J.E."/>
            <person name="Bruggmann R."/>
            <person name="Dubchak I."/>
            <person name="Grimwood J."/>
            <person name="Gundlach H."/>
            <person name="Haberer G."/>
            <person name="Hellsten U."/>
            <person name="Mitros T."/>
            <person name="Poliakov A."/>
            <person name="Schmutz J."/>
            <person name="Spannagl M."/>
            <person name="Tang H."/>
            <person name="Wang X."/>
            <person name="Wicker T."/>
            <person name="Bharti A.K."/>
            <person name="Chapman J."/>
            <person name="Feltus F.A."/>
            <person name="Gowik U."/>
            <person name="Grigoriev I.V."/>
            <person name="Lyons E."/>
            <person name="Maher C.A."/>
            <person name="Martis M."/>
            <person name="Narechania A."/>
            <person name="Otillar R.P."/>
            <person name="Penning B.W."/>
            <person name="Salamov A.A."/>
            <person name="Wang Y."/>
            <person name="Zhang L."/>
            <person name="Carpita N.C."/>
            <person name="Freeling M."/>
            <person name="Gingle A.R."/>
            <person name="Hash C.T."/>
            <person name="Keller B."/>
            <person name="Klein P."/>
            <person name="Kresovich S."/>
            <person name="McCann M.C."/>
            <person name="Ming R."/>
            <person name="Peterson D.G."/>
            <person name="Mehboob-ur-Rahman"/>
            <person name="Ware D."/>
            <person name="Westhoff P."/>
            <person name="Mayer K.F."/>
            <person name="Messing J."/>
            <person name="Rokhsar D.S."/>
        </authorList>
    </citation>
    <scope>NUCLEOTIDE SEQUENCE [LARGE SCALE GENOMIC DNA]</scope>
    <source>
        <strain evidence="3">cv. BTx623</strain>
    </source>
</reference>
<evidence type="ECO:0000256" key="1">
    <source>
        <dbReference type="SAM" id="MobiDB-lite"/>
    </source>
</evidence>
<feature type="region of interest" description="Disordered" evidence="1">
    <location>
        <begin position="113"/>
        <end position="138"/>
    </location>
</feature>
<dbReference type="InParanoid" id="A0A1Z5SAK5"/>
<dbReference type="AlphaFoldDB" id="A0A1Z5SAK5"/>
<proteinExistence type="predicted"/>
<protein>
    <submittedName>
        <fullName evidence="2">Uncharacterized protein</fullName>
    </submittedName>
</protein>
<keyword evidence="3" id="KW-1185">Reference proteome</keyword>
<dbReference type="EMBL" id="CM000760">
    <property type="protein sequence ID" value="OQU92947.1"/>
    <property type="molecule type" value="Genomic_DNA"/>
</dbReference>
<sequence length="241" mass="25711">MGNMHVWDSVVLVQPRAGRHATRGESVGGQDGRTAETTHPYRACVTCDCVWRARPWVIGSTRTRVAAAGRTAGGGGSPGAGRGRFRFAAYGLPLRKPAASGAAARRLACRAGRAVGRSRSPSRALRRDKDVTPRPRPAGAATASALRFQFRGIILRAPSHICLFLARCPTLRAADREQNPAAARSCFGAGSTDDPAPRLGVGQSRRVCGSLVGGAHIMNETRNEIEREMALGRSRCVSFHF</sequence>
<evidence type="ECO:0000313" key="3">
    <source>
        <dbReference type="Proteomes" id="UP000000768"/>
    </source>
</evidence>